<protein>
    <submittedName>
        <fullName evidence="5">AraC family transcriptional regulator</fullName>
    </submittedName>
</protein>
<dbReference type="GO" id="GO:0043565">
    <property type="term" value="F:sequence-specific DNA binding"/>
    <property type="evidence" value="ECO:0007669"/>
    <property type="project" value="InterPro"/>
</dbReference>
<dbReference type="InterPro" id="IPR018060">
    <property type="entry name" value="HTH_AraC"/>
</dbReference>
<sequence>MQTDTSLISLPETANQHDHRYHQLVFGFEGNTEFDIQGQGRKVSLGQGCLVPSTTGHAFCGVGNNRIVVINVPEALAETQQLFDKASYFTLDSQRTILLQAVAQEMQQAHAMLQNVCGQMLLCATHNLLSNRTHIRATQALNLDIIDQHIALNLHRKISVEELAALVFLSSSHFHHRFKQLTHVTPLHYITTKRIERAQALLKEGMPVANAAAATGFPNQSAFTHTFKQHVGITPARYRLSA</sequence>
<dbReference type="PRINTS" id="PR00032">
    <property type="entry name" value="HTHARAC"/>
</dbReference>
<dbReference type="Pfam" id="PF12833">
    <property type="entry name" value="HTH_18"/>
    <property type="match status" value="1"/>
</dbReference>
<keyword evidence="6" id="KW-1185">Reference proteome</keyword>
<dbReference type="InterPro" id="IPR009057">
    <property type="entry name" value="Homeodomain-like_sf"/>
</dbReference>
<dbReference type="InterPro" id="IPR018062">
    <property type="entry name" value="HTH_AraC-typ_CS"/>
</dbReference>
<dbReference type="AlphaFoldDB" id="A0A437Q5Y9"/>
<dbReference type="PANTHER" id="PTHR46796:SF10">
    <property type="entry name" value="TRANSCRIPTIONAL ACTIVATOR FEAR"/>
    <property type="match status" value="1"/>
</dbReference>
<dbReference type="PROSITE" id="PS00041">
    <property type="entry name" value="HTH_ARAC_FAMILY_1"/>
    <property type="match status" value="1"/>
</dbReference>
<evidence type="ECO:0000256" key="3">
    <source>
        <dbReference type="ARBA" id="ARBA00023163"/>
    </source>
</evidence>
<evidence type="ECO:0000313" key="5">
    <source>
        <dbReference type="EMBL" id="RVU29914.1"/>
    </source>
</evidence>
<gene>
    <name evidence="5" type="ORF">EOE65_12670</name>
</gene>
<dbReference type="EMBL" id="SACQ01000006">
    <property type="protein sequence ID" value="RVU29914.1"/>
    <property type="molecule type" value="Genomic_DNA"/>
</dbReference>
<dbReference type="PROSITE" id="PS01124">
    <property type="entry name" value="HTH_ARAC_FAMILY_2"/>
    <property type="match status" value="1"/>
</dbReference>
<keyword evidence="3" id="KW-0804">Transcription</keyword>
<accession>A0A437Q5Y9</accession>
<dbReference type="InterPro" id="IPR020449">
    <property type="entry name" value="Tscrpt_reg_AraC-type_HTH"/>
</dbReference>
<evidence type="ECO:0000259" key="4">
    <source>
        <dbReference type="PROSITE" id="PS01124"/>
    </source>
</evidence>
<dbReference type="RefSeq" id="WP_127694699.1">
    <property type="nucleotide sequence ID" value="NZ_SACQ01000006.1"/>
</dbReference>
<keyword evidence="2" id="KW-0238">DNA-binding</keyword>
<dbReference type="Gene3D" id="1.10.10.60">
    <property type="entry name" value="Homeodomain-like"/>
    <property type="match status" value="2"/>
</dbReference>
<evidence type="ECO:0000256" key="2">
    <source>
        <dbReference type="ARBA" id="ARBA00023125"/>
    </source>
</evidence>
<dbReference type="Proteomes" id="UP000282818">
    <property type="component" value="Unassembled WGS sequence"/>
</dbReference>
<feature type="domain" description="HTH araC/xylS-type" evidence="4">
    <location>
        <begin position="144"/>
        <end position="241"/>
    </location>
</feature>
<reference evidence="5 6" key="1">
    <citation type="submission" date="2019-01" db="EMBL/GenBank/DDBJ databases">
        <authorList>
            <person name="Chen W.-M."/>
        </authorList>
    </citation>
    <scope>NUCLEOTIDE SEQUENCE [LARGE SCALE GENOMIC DNA]</scope>
    <source>
        <strain evidence="5 6">HPM-16</strain>
    </source>
</reference>
<dbReference type="GO" id="GO:0003700">
    <property type="term" value="F:DNA-binding transcription factor activity"/>
    <property type="evidence" value="ECO:0007669"/>
    <property type="project" value="InterPro"/>
</dbReference>
<dbReference type="InterPro" id="IPR050204">
    <property type="entry name" value="AraC_XylS_family_regulators"/>
</dbReference>
<dbReference type="SUPFAM" id="SSF46689">
    <property type="entry name" value="Homeodomain-like"/>
    <property type="match status" value="2"/>
</dbReference>
<proteinExistence type="predicted"/>
<name>A0A437Q5Y9_9GAMM</name>
<organism evidence="5 6">
    <name type="scientific">Neptunomonas marina</name>
    <dbReference type="NCBI Taxonomy" id="1815562"/>
    <lineage>
        <taxon>Bacteria</taxon>
        <taxon>Pseudomonadati</taxon>
        <taxon>Pseudomonadota</taxon>
        <taxon>Gammaproteobacteria</taxon>
        <taxon>Oceanospirillales</taxon>
        <taxon>Oceanospirillaceae</taxon>
        <taxon>Neptunomonas</taxon>
    </lineage>
</organism>
<dbReference type="PANTHER" id="PTHR46796">
    <property type="entry name" value="HTH-TYPE TRANSCRIPTIONAL ACTIVATOR RHAS-RELATED"/>
    <property type="match status" value="1"/>
</dbReference>
<dbReference type="SMART" id="SM00342">
    <property type="entry name" value="HTH_ARAC"/>
    <property type="match status" value="1"/>
</dbReference>
<dbReference type="Gene3D" id="2.60.120.10">
    <property type="entry name" value="Jelly Rolls"/>
    <property type="match status" value="1"/>
</dbReference>
<evidence type="ECO:0000313" key="6">
    <source>
        <dbReference type="Proteomes" id="UP000282818"/>
    </source>
</evidence>
<keyword evidence="1" id="KW-0805">Transcription regulation</keyword>
<comment type="caution">
    <text evidence="5">The sequence shown here is derived from an EMBL/GenBank/DDBJ whole genome shotgun (WGS) entry which is preliminary data.</text>
</comment>
<dbReference type="InterPro" id="IPR014710">
    <property type="entry name" value="RmlC-like_jellyroll"/>
</dbReference>
<evidence type="ECO:0000256" key="1">
    <source>
        <dbReference type="ARBA" id="ARBA00023015"/>
    </source>
</evidence>